<reference evidence="4" key="1">
    <citation type="submission" date="2024-04" db="EMBL/GenBank/DDBJ databases">
        <title>Salinicola lusitanus LLJ914,a marine bacterium isolated from the Okinawa Trough.</title>
        <authorList>
            <person name="Li J."/>
        </authorList>
    </citation>
    <scope>NUCLEOTIDE SEQUENCE [LARGE SCALE GENOMIC DNA]</scope>
</reference>
<keyword evidence="4" id="KW-1185">Reference proteome</keyword>
<dbReference type="Gene3D" id="1.25.40.10">
    <property type="entry name" value="Tetratricopeptide repeat domain"/>
    <property type="match status" value="2"/>
</dbReference>
<dbReference type="SMART" id="SM00671">
    <property type="entry name" value="SEL1"/>
    <property type="match status" value="4"/>
</dbReference>
<name>A0AAW0N1K0_9GOBI</name>
<accession>A0AAW0N1K0</accession>
<feature type="compositionally biased region" description="Polar residues" evidence="1">
    <location>
        <begin position="356"/>
        <end position="367"/>
    </location>
</feature>
<feature type="transmembrane region" description="Helical" evidence="2">
    <location>
        <begin position="312"/>
        <end position="331"/>
    </location>
</feature>
<keyword evidence="2" id="KW-1133">Transmembrane helix</keyword>
<dbReference type="Pfam" id="PF08238">
    <property type="entry name" value="Sel1"/>
    <property type="match status" value="4"/>
</dbReference>
<dbReference type="PANTHER" id="PTHR44444">
    <property type="entry name" value="PROTEIN SEL-1 HOMOLOG 3"/>
    <property type="match status" value="1"/>
</dbReference>
<evidence type="ECO:0008006" key="5">
    <source>
        <dbReference type="Google" id="ProtNLM"/>
    </source>
</evidence>
<protein>
    <recommendedName>
        <fullName evidence="5">SE1L3</fullName>
    </recommendedName>
</protein>
<organism evidence="3 4">
    <name type="scientific">Mugilogobius chulae</name>
    <name type="common">yellowstripe goby</name>
    <dbReference type="NCBI Taxonomy" id="88201"/>
    <lineage>
        <taxon>Eukaryota</taxon>
        <taxon>Metazoa</taxon>
        <taxon>Chordata</taxon>
        <taxon>Craniata</taxon>
        <taxon>Vertebrata</taxon>
        <taxon>Euteleostomi</taxon>
        <taxon>Actinopterygii</taxon>
        <taxon>Neopterygii</taxon>
        <taxon>Teleostei</taxon>
        <taxon>Neoteleostei</taxon>
        <taxon>Acanthomorphata</taxon>
        <taxon>Gobiaria</taxon>
        <taxon>Gobiiformes</taxon>
        <taxon>Gobioidei</taxon>
        <taxon>Gobiidae</taxon>
        <taxon>Gobionellinae</taxon>
        <taxon>Mugilogobius</taxon>
    </lineage>
</organism>
<evidence type="ECO:0000313" key="3">
    <source>
        <dbReference type="EMBL" id="KAK7888978.1"/>
    </source>
</evidence>
<dbReference type="AlphaFoldDB" id="A0AAW0N1K0"/>
<keyword evidence="2" id="KW-0812">Transmembrane</keyword>
<feature type="region of interest" description="Disordered" evidence="1">
    <location>
        <begin position="402"/>
        <end position="423"/>
    </location>
</feature>
<dbReference type="InterPro" id="IPR006597">
    <property type="entry name" value="Sel1-like"/>
</dbReference>
<evidence type="ECO:0000256" key="1">
    <source>
        <dbReference type="SAM" id="MobiDB-lite"/>
    </source>
</evidence>
<feature type="compositionally biased region" description="Gly residues" evidence="1">
    <location>
        <begin position="370"/>
        <end position="381"/>
    </location>
</feature>
<evidence type="ECO:0000256" key="2">
    <source>
        <dbReference type="SAM" id="Phobius"/>
    </source>
</evidence>
<evidence type="ECO:0000313" key="4">
    <source>
        <dbReference type="Proteomes" id="UP001460270"/>
    </source>
</evidence>
<gene>
    <name evidence="3" type="ORF">WMY93_024538</name>
</gene>
<proteinExistence type="predicted"/>
<dbReference type="InterPro" id="IPR011990">
    <property type="entry name" value="TPR-like_helical_dom_sf"/>
</dbReference>
<dbReference type="PANTHER" id="PTHR44444:SF1">
    <property type="entry name" value="PROTEIN SEL-1 HOMOLOG 3"/>
    <property type="match status" value="1"/>
</dbReference>
<dbReference type="InterPro" id="IPR042756">
    <property type="entry name" value="Sel-1L3"/>
</dbReference>
<sequence>MTDPGAMYDYSVLLMKGQGVKRNYTQAVDLLNKAAEMGSINALNGLGWYHGIILNDHKSAVKYFEQAALNGSGEGMFNLGVYHLSGTIPDQQRNETAAFFHFLNASRWDIAVRMLKKVCERNGHLGFMIREALQAYLQGSWQEAFIKYVLAAETGLGLAQSNVAHLCEEQSLGYDCQWRYQNYSILNYDPHPSALLKMGDYLLASWRSGLGSLSELVQGVQLYSRAALRGSPQGMFNLFILMQQGHSLPSRAQDFFNVTHQDEPGTVLEKILARCVESEQEEGEAVVPCALALLWVQMGKALRSMSQSAPQLVLVCASCLSLCVIIVIVPLKMSLDQRHPSGRVVARRARTSSVSQDVISSTNTAEQNGIMGGEGGGGGEGASIPAGSLRISLQNVEHWLSRTCDKRPSTDRPSSSSRSPLKH</sequence>
<dbReference type="Proteomes" id="UP001460270">
    <property type="component" value="Unassembled WGS sequence"/>
</dbReference>
<dbReference type="SUPFAM" id="SSF81901">
    <property type="entry name" value="HCP-like"/>
    <property type="match status" value="2"/>
</dbReference>
<comment type="caution">
    <text evidence="3">The sequence shown here is derived from an EMBL/GenBank/DDBJ whole genome shotgun (WGS) entry which is preliminary data.</text>
</comment>
<keyword evidence="2" id="KW-0472">Membrane</keyword>
<feature type="region of interest" description="Disordered" evidence="1">
    <location>
        <begin position="355"/>
        <end position="381"/>
    </location>
</feature>
<feature type="compositionally biased region" description="Low complexity" evidence="1">
    <location>
        <begin position="411"/>
        <end position="423"/>
    </location>
</feature>
<dbReference type="EMBL" id="JBBPFD010000018">
    <property type="protein sequence ID" value="KAK7888978.1"/>
    <property type="molecule type" value="Genomic_DNA"/>
</dbReference>